<dbReference type="HOGENOM" id="CLU_2371668_0_0_11"/>
<evidence type="ECO:0000313" key="1">
    <source>
        <dbReference type="EMBL" id="EFL37184.1"/>
    </source>
</evidence>
<dbReference type="EMBL" id="GG657757">
    <property type="protein sequence ID" value="EFL37184.1"/>
    <property type="molecule type" value="Genomic_DNA"/>
</dbReference>
<accession>D9XI05</accession>
<sequence length="95" mass="10068">MRCALTPCRTRGWPPVTTEPHPSGGPAGLARSLTVIGGGGAGTLTAALTDAPWWAVVALGFATLTPPAVALVLTELIPQESEHRLALWRTWCRRQ</sequence>
<keyword evidence="2" id="KW-1185">Reference proteome</keyword>
<organism evidence="1 2">
    <name type="scientific">Streptomyces viridochromogenes (strain DSM 40736 / JCM 4977 / BCRC 1201 / Tue 494)</name>
    <dbReference type="NCBI Taxonomy" id="591159"/>
    <lineage>
        <taxon>Bacteria</taxon>
        <taxon>Bacillati</taxon>
        <taxon>Actinomycetota</taxon>
        <taxon>Actinomycetes</taxon>
        <taxon>Kitasatosporales</taxon>
        <taxon>Streptomycetaceae</taxon>
        <taxon>Streptomyces</taxon>
    </lineage>
</organism>
<evidence type="ECO:0000313" key="2">
    <source>
        <dbReference type="Proteomes" id="UP000004184"/>
    </source>
</evidence>
<protein>
    <submittedName>
        <fullName evidence="1">Predicted protein</fullName>
    </submittedName>
</protein>
<dbReference type="STRING" id="591159.SSQG_07702"/>
<name>D9XI05_STRVT</name>
<gene>
    <name evidence="1" type="ORF">SSQG_07702</name>
</gene>
<reference evidence="2" key="1">
    <citation type="submission" date="2009-02" db="EMBL/GenBank/DDBJ databases">
        <title>Annotation of Streptomyces viridochromogenes strain DSM 40736.</title>
        <authorList>
            <consortium name="The Broad Institute Genome Sequencing Platform"/>
            <consortium name="Broad Institute Microbial Sequencing Center"/>
            <person name="Fischbach M."/>
            <person name="Godfrey P."/>
            <person name="Ward D."/>
            <person name="Young S."/>
            <person name="Zeng Q."/>
            <person name="Koehrsen M."/>
            <person name="Alvarado L."/>
            <person name="Berlin A.M."/>
            <person name="Bochicchio J."/>
            <person name="Borenstein D."/>
            <person name="Chapman S.B."/>
            <person name="Chen Z."/>
            <person name="Engels R."/>
            <person name="Freedman E."/>
            <person name="Gellesch M."/>
            <person name="Goldberg J."/>
            <person name="Griggs A."/>
            <person name="Gujja S."/>
            <person name="Heilman E.R."/>
            <person name="Heiman D.I."/>
            <person name="Hepburn T.A."/>
            <person name="Howarth C."/>
            <person name="Jen D."/>
            <person name="Larson L."/>
            <person name="Lewis B."/>
            <person name="Mehta T."/>
            <person name="Park D."/>
            <person name="Pearson M."/>
            <person name="Richards J."/>
            <person name="Roberts A."/>
            <person name="Saif S."/>
            <person name="Shea T.D."/>
            <person name="Shenoy N."/>
            <person name="Sisk P."/>
            <person name="Stolte C."/>
            <person name="Sykes S.N."/>
            <person name="Thomson T."/>
            <person name="Walk T."/>
            <person name="White J."/>
            <person name="Yandava C."/>
            <person name="Straight P."/>
            <person name="Clardy J."/>
            <person name="Hung D."/>
            <person name="Kolter R."/>
            <person name="Mekalanos J."/>
            <person name="Walker S."/>
            <person name="Walsh C.T."/>
            <person name="Wieland-Brown L.C."/>
            <person name="Haas B."/>
            <person name="Nusbaum C."/>
            <person name="Birren B."/>
        </authorList>
    </citation>
    <scope>NUCLEOTIDE SEQUENCE [LARGE SCALE GENOMIC DNA]</scope>
    <source>
        <strain evidence="2">DSM 40736 / JCM 4977 / BCRC 1201 / Tue 494</strain>
    </source>
</reference>
<proteinExistence type="predicted"/>
<dbReference type="Proteomes" id="UP000004184">
    <property type="component" value="Unassembled WGS sequence"/>
</dbReference>
<dbReference type="AlphaFoldDB" id="D9XI05"/>